<feature type="domain" description="Response regulatory" evidence="3">
    <location>
        <begin position="5"/>
        <end position="123"/>
    </location>
</feature>
<dbReference type="PANTHER" id="PTHR44591">
    <property type="entry name" value="STRESS RESPONSE REGULATOR PROTEIN 1"/>
    <property type="match status" value="1"/>
</dbReference>
<dbReference type="CDD" id="cd16936">
    <property type="entry name" value="HATPase_RsbW-like"/>
    <property type="match status" value="1"/>
</dbReference>
<dbReference type="EMBL" id="RBXP01000014">
    <property type="protein sequence ID" value="RKT58535.1"/>
    <property type="molecule type" value="Genomic_DNA"/>
</dbReference>
<dbReference type="InterPro" id="IPR001789">
    <property type="entry name" value="Sig_transdc_resp-reg_receiver"/>
</dbReference>
<dbReference type="Gene3D" id="3.40.50.2300">
    <property type="match status" value="1"/>
</dbReference>
<keyword evidence="4" id="KW-0808">Transferase</keyword>
<dbReference type="SUPFAM" id="SSF52172">
    <property type="entry name" value="CheY-like"/>
    <property type="match status" value="1"/>
</dbReference>
<dbReference type="GO" id="GO:0016301">
    <property type="term" value="F:kinase activity"/>
    <property type="evidence" value="ECO:0007669"/>
    <property type="project" value="UniProtKB-KW"/>
</dbReference>
<evidence type="ECO:0000313" key="4">
    <source>
        <dbReference type="EMBL" id="RKT58535.1"/>
    </source>
</evidence>
<evidence type="ECO:0000313" key="5">
    <source>
        <dbReference type="Proteomes" id="UP000270626"/>
    </source>
</evidence>
<dbReference type="PROSITE" id="PS50110">
    <property type="entry name" value="RESPONSE_REGULATORY"/>
    <property type="match status" value="1"/>
</dbReference>
<dbReference type="Pfam" id="PF00072">
    <property type="entry name" value="Response_reg"/>
    <property type="match status" value="1"/>
</dbReference>
<dbReference type="PANTHER" id="PTHR44591:SF3">
    <property type="entry name" value="RESPONSE REGULATORY DOMAIN-CONTAINING PROTEIN"/>
    <property type="match status" value="1"/>
</dbReference>
<proteinExistence type="predicted"/>
<organism evidence="4 5">
    <name type="scientific">Azonexus fungiphilus</name>
    <dbReference type="NCBI Taxonomy" id="146940"/>
    <lineage>
        <taxon>Bacteria</taxon>
        <taxon>Pseudomonadati</taxon>
        <taxon>Pseudomonadota</taxon>
        <taxon>Betaproteobacteria</taxon>
        <taxon>Rhodocyclales</taxon>
        <taxon>Azonexaceae</taxon>
        <taxon>Azonexus</taxon>
    </lineage>
</organism>
<accession>A0A495WCS3</accession>
<dbReference type="SMART" id="SM00448">
    <property type="entry name" value="REC"/>
    <property type="match status" value="1"/>
</dbReference>
<name>A0A495WCS3_9RHOO</name>
<keyword evidence="5" id="KW-1185">Reference proteome</keyword>
<evidence type="ECO:0000256" key="1">
    <source>
        <dbReference type="ARBA" id="ARBA00022553"/>
    </source>
</evidence>
<gene>
    <name evidence="4" type="ORF">DFR40_1554</name>
</gene>
<evidence type="ECO:0000259" key="3">
    <source>
        <dbReference type="PROSITE" id="PS50110"/>
    </source>
</evidence>
<comment type="caution">
    <text evidence="4">The sequence shown here is derived from an EMBL/GenBank/DDBJ whole genome shotgun (WGS) entry which is preliminary data.</text>
</comment>
<dbReference type="InterPro" id="IPR050595">
    <property type="entry name" value="Bact_response_regulator"/>
</dbReference>
<dbReference type="Proteomes" id="UP000270626">
    <property type="component" value="Unassembled WGS sequence"/>
</dbReference>
<dbReference type="AlphaFoldDB" id="A0A495WCS3"/>
<sequence>MSGNHVLVVDDEAINLMLIEDFLEQEQLALEPFSDPLAAWARMSAPGSDFSLVILDRMMPGMDGMEFLRRVKGDGRFADVPVIMQTAASAPEQVREGLEAGAYYYLTKPYAPEALISIVRAALEDRRARASLRTRAARLEEAQKLLRGAEYAFATLEDVACLVPVLAAMCPDPDRVAPGLSDLMVNAVEHGNLGISYREKSLLKWDGDWEAEIRRRLDLPQFRGRQATIRVEHGAEAISFRIVDQGDGFDWQKFLEFDPERAFDPNGRGIAMARLTSFASLAYEGRGNIVTATVARSLPG</sequence>
<feature type="modified residue" description="4-aspartylphosphate" evidence="2">
    <location>
        <position position="56"/>
    </location>
</feature>
<evidence type="ECO:0000256" key="2">
    <source>
        <dbReference type="PROSITE-ProRule" id="PRU00169"/>
    </source>
</evidence>
<dbReference type="InterPro" id="IPR011006">
    <property type="entry name" value="CheY-like_superfamily"/>
</dbReference>
<dbReference type="GO" id="GO:0000160">
    <property type="term" value="P:phosphorelay signal transduction system"/>
    <property type="evidence" value="ECO:0007669"/>
    <property type="project" value="InterPro"/>
</dbReference>
<protein>
    <submittedName>
        <fullName evidence="4">Histidine kinase-like protein</fullName>
    </submittedName>
</protein>
<dbReference type="OrthoDB" id="9800897at2"/>
<dbReference type="RefSeq" id="WP_121457916.1">
    <property type="nucleotide sequence ID" value="NZ_JAANMQ010000003.1"/>
</dbReference>
<keyword evidence="4" id="KW-0418">Kinase</keyword>
<reference evidence="4 5" key="1">
    <citation type="submission" date="2018-10" db="EMBL/GenBank/DDBJ databases">
        <title>Genomic Encyclopedia of Type Strains, Phase IV (KMG-IV): sequencing the most valuable type-strain genomes for metagenomic binning, comparative biology and taxonomic classification.</title>
        <authorList>
            <person name="Goeker M."/>
        </authorList>
    </citation>
    <scope>NUCLEOTIDE SEQUENCE [LARGE SCALE GENOMIC DNA]</scope>
    <source>
        <strain evidence="4 5">DSM 23841</strain>
    </source>
</reference>
<keyword evidence="1 2" id="KW-0597">Phosphoprotein</keyword>